<comment type="similarity">
    <text evidence="1">In the C-terminal section; belongs to the class-I pyridoxal-phosphate-dependent aminotransferase family.</text>
</comment>
<evidence type="ECO:0000259" key="6">
    <source>
        <dbReference type="PROSITE" id="PS50949"/>
    </source>
</evidence>
<gene>
    <name evidence="7" type="ORF">RMCB_6979</name>
</gene>
<dbReference type="Gene3D" id="3.40.640.10">
    <property type="entry name" value="Type I PLP-dependent aspartate aminotransferase-like (Major domain)"/>
    <property type="match status" value="1"/>
</dbReference>
<keyword evidence="3" id="KW-0805">Transcription regulation</keyword>
<keyword evidence="5" id="KW-0804">Transcription</keyword>
<dbReference type="PROSITE" id="PS50949">
    <property type="entry name" value="HTH_GNTR"/>
    <property type="match status" value="1"/>
</dbReference>
<sequence>MRAERYKVVAEGIAASIRAGDLPAGTRLPTHRELARERGIALATATKVYRELAAAGLIVGERGRGTYVRDLNGFGGLEPLRLPVETRAADLSFNQPLVAEQSEQLRQALRDLAAEGDLGSLLVQQPPGGRSVDAAAVATYLLDHGIDVPPNNVVLTAGAQHGLDVILTATTTPGSTLLADELTFPGLKLLAQARHLDLAAVQCGPDGTDLKSLEKVVRQRKIGVLYVIPTVHNPLGFVLDAGSRARIAALARRHDFAIIEDATYAFLDPSAPAPIQTLAPERTFYVGSFSKNLATGLRAGYVVTPDSARVPLIRALRTTTWGTSSLSTALVTRWLRDGTVARLEEHRRQDARQRQGIARHALEGFAYDAHPASYYGWLHLPADIRSDQAAHRLAQMGILISTGDAFAIGSATPNAIRIALANPTIHELPQLLNRCRSALAVRGRSSGRALRSAV</sequence>
<dbReference type="InterPro" id="IPR015421">
    <property type="entry name" value="PyrdxlP-dep_Trfase_major"/>
</dbReference>
<feature type="domain" description="HTH gntR-type" evidence="6">
    <location>
        <begin position="3"/>
        <end position="71"/>
    </location>
</feature>
<evidence type="ECO:0000313" key="7">
    <source>
        <dbReference type="EMBL" id="GAS92883.1"/>
    </source>
</evidence>
<dbReference type="InterPro" id="IPR036388">
    <property type="entry name" value="WH-like_DNA-bd_sf"/>
</dbReference>
<evidence type="ECO:0000256" key="3">
    <source>
        <dbReference type="ARBA" id="ARBA00023015"/>
    </source>
</evidence>
<dbReference type="SMART" id="SM00345">
    <property type="entry name" value="HTH_GNTR"/>
    <property type="match status" value="1"/>
</dbReference>
<dbReference type="SUPFAM" id="SSF53383">
    <property type="entry name" value="PLP-dependent transferases"/>
    <property type="match status" value="1"/>
</dbReference>
<dbReference type="InterPro" id="IPR051446">
    <property type="entry name" value="HTH_trans_reg/aminotransferase"/>
</dbReference>
<dbReference type="PANTHER" id="PTHR46577:SF1">
    <property type="entry name" value="HTH-TYPE TRANSCRIPTIONAL REGULATORY PROTEIN GABR"/>
    <property type="match status" value="1"/>
</dbReference>
<proteinExistence type="inferred from homology"/>
<evidence type="ECO:0000256" key="4">
    <source>
        <dbReference type="ARBA" id="ARBA00023125"/>
    </source>
</evidence>
<dbReference type="CDD" id="cd07377">
    <property type="entry name" value="WHTH_GntR"/>
    <property type="match status" value="1"/>
</dbReference>
<dbReference type="InterPro" id="IPR004839">
    <property type="entry name" value="Aminotransferase_I/II_large"/>
</dbReference>
<dbReference type="EMBL" id="BCSX01000064">
    <property type="protein sequence ID" value="GAS92883.1"/>
    <property type="molecule type" value="Genomic_DNA"/>
</dbReference>
<reference evidence="8" key="2">
    <citation type="submission" date="2016-02" db="EMBL/GenBank/DDBJ databases">
        <title>Draft genome sequence of five rapidly growing Mycobacterium species.</title>
        <authorList>
            <person name="Katahira K."/>
            <person name="Gotou Y."/>
            <person name="Iida K."/>
            <person name="Ogura Y."/>
            <person name="Hayashi T."/>
        </authorList>
    </citation>
    <scope>NUCLEOTIDE SEQUENCE [LARGE SCALE GENOMIC DNA]</scope>
    <source>
        <strain evidence="8">JCM15654</strain>
    </source>
</reference>
<evidence type="ECO:0000256" key="2">
    <source>
        <dbReference type="ARBA" id="ARBA00022898"/>
    </source>
</evidence>
<evidence type="ECO:0000256" key="1">
    <source>
        <dbReference type="ARBA" id="ARBA00005384"/>
    </source>
</evidence>
<dbReference type="InterPro" id="IPR015422">
    <property type="entry name" value="PyrdxlP-dep_Trfase_small"/>
</dbReference>
<dbReference type="Pfam" id="PF00392">
    <property type="entry name" value="GntR"/>
    <property type="match status" value="1"/>
</dbReference>
<dbReference type="STRING" id="146020.RMCB_6979"/>
<accession>A0A124E184</accession>
<keyword evidence="2" id="KW-0663">Pyridoxal phosphate</keyword>
<dbReference type="GO" id="GO:0003677">
    <property type="term" value="F:DNA binding"/>
    <property type="evidence" value="ECO:0007669"/>
    <property type="project" value="UniProtKB-KW"/>
</dbReference>
<dbReference type="OrthoDB" id="3564840at2"/>
<name>A0A124E184_9MYCO</name>
<comment type="caution">
    <text evidence="7">The sequence shown here is derived from an EMBL/GenBank/DDBJ whole genome shotgun (WGS) entry which is preliminary data.</text>
</comment>
<dbReference type="InterPro" id="IPR015424">
    <property type="entry name" value="PyrdxlP-dep_Trfase"/>
</dbReference>
<dbReference type="GO" id="GO:0003700">
    <property type="term" value="F:DNA-binding transcription factor activity"/>
    <property type="evidence" value="ECO:0007669"/>
    <property type="project" value="InterPro"/>
</dbReference>
<dbReference type="AlphaFoldDB" id="A0A124E184"/>
<keyword evidence="8" id="KW-1185">Reference proteome</keyword>
<dbReference type="GO" id="GO:0030170">
    <property type="term" value="F:pyridoxal phosphate binding"/>
    <property type="evidence" value="ECO:0007669"/>
    <property type="project" value="InterPro"/>
</dbReference>
<dbReference type="InterPro" id="IPR036390">
    <property type="entry name" value="WH_DNA-bd_sf"/>
</dbReference>
<reference evidence="8" key="1">
    <citation type="journal article" date="2016" name="Genome Announc.">
        <title>Draft Genome Sequences of Five Rapidly Growing Mycobacterium Species, M. thermoresistibile, M. fortuitum subsp. acetamidolyticum, M. canariasense, M. brisbanense, and M. novocastrense.</title>
        <authorList>
            <person name="Katahira K."/>
            <person name="Ogura Y."/>
            <person name="Gotoh Y."/>
            <person name="Hayashi T."/>
        </authorList>
    </citation>
    <scope>NUCLEOTIDE SEQUENCE [LARGE SCALE GENOMIC DNA]</scope>
    <source>
        <strain evidence="8">JCM15654</strain>
    </source>
</reference>
<evidence type="ECO:0000256" key="5">
    <source>
        <dbReference type="ARBA" id="ARBA00023163"/>
    </source>
</evidence>
<dbReference type="InterPro" id="IPR000524">
    <property type="entry name" value="Tscrpt_reg_HTH_GntR"/>
</dbReference>
<evidence type="ECO:0000313" key="8">
    <source>
        <dbReference type="Proteomes" id="UP000069620"/>
    </source>
</evidence>
<dbReference type="CDD" id="cd00609">
    <property type="entry name" value="AAT_like"/>
    <property type="match status" value="1"/>
</dbReference>
<dbReference type="Proteomes" id="UP000069620">
    <property type="component" value="Unassembled WGS sequence"/>
</dbReference>
<dbReference type="PANTHER" id="PTHR46577">
    <property type="entry name" value="HTH-TYPE TRANSCRIPTIONAL REGULATORY PROTEIN GABR"/>
    <property type="match status" value="1"/>
</dbReference>
<dbReference type="Gene3D" id="3.90.1150.10">
    <property type="entry name" value="Aspartate Aminotransferase, domain 1"/>
    <property type="match status" value="1"/>
</dbReference>
<protein>
    <submittedName>
        <fullName evidence="7">Transcriptional regulator, MocR family</fullName>
    </submittedName>
</protein>
<dbReference type="Gene3D" id="1.10.10.10">
    <property type="entry name" value="Winged helix-like DNA-binding domain superfamily/Winged helix DNA-binding domain"/>
    <property type="match status" value="1"/>
</dbReference>
<organism evidence="7 8">
    <name type="scientific">Mycolicibacterium brisbanense</name>
    <dbReference type="NCBI Taxonomy" id="146020"/>
    <lineage>
        <taxon>Bacteria</taxon>
        <taxon>Bacillati</taxon>
        <taxon>Actinomycetota</taxon>
        <taxon>Actinomycetes</taxon>
        <taxon>Mycobacteriales</taxon>
        <taxon>Mycobacteriaceae</taxon>
        <taxon>Mycolicibacterium</taxon>
    </lineage>
</organism>
<dbReference type="RefSeq" id="WP_062832407.1">
    <property type="nucleotide sequence ID" value="NZ_BCSX01000064.1"/>
</dbReference>
<dbReference type="SUPFAM" id="SSF46785">
    <property type="entry name" value="Winged helix' DNA-binding domain"/>
    <property type="match status" value="1"/>
</dbReference>
<keyword evidence="4" id="KW-0238">DNA-binding</keyword>
<dbReference type="Pfam" id="PF00155">
    <property type="entry name" value="Aminotran_1_2"/>
    <property type="match status" value="1"/>
</dbReference>